<dbReference type="Proteomes" id="UP000472269">
    <property type="component" value="Unplaced"/>
</dbReference>
<dbReference type="AlphaFoldDB" id="A0A663LP13"/>
<keyword evidence="2" id="KW-1185">Reference proteome</keyword>
<protein>
    <submittedName>
        <fullName evidence="1">Uncharacterized protein</fullName>
    </submittedName>
</protein>
<evidence type="ECO:0000313" key="1">
    <source>
        <dbReference type="Ensembl" id="ENSACUP00000001608.1"/>
    </source>
</evidence>
<sequence length="79" mass="9207">YSLFVLIIPCNVQYLTRRFAFPSLNLYNKPPREKVGFGEVATFSTICYCSFFPGWFFPHLPLASRCAIYHFVNFLKSTI</sequence>
<evidence type="ECO:0000313" key="2">
    <source>
        <dbReference type="Proteomes" id="UP000472269"/>
    </source>
</evidence>
<dbReference type="Ensembl" id="ENSACUT00000001717.1">
    <property type="protein sequence ID" value="ENSACUP00000001608.1"/>
    <property type="gene ID" value="ENSACUG00000001148.1"/>
</dbReference>
<reference evidence="1" key="2">
    <citation type="submission" date="2025-09" db="UniProtKB">
        <authorList>
            <consortium name="Ensembl"/>
        </authorList>
    </citation>
    <scope>IDENTIFICATION</scope>
</reference>
<reference evidence="1" key="1">
    <citation type="submission" date="2025-08" db="UniProtKB">
        <authorList>
            <consortium name="Ensembl"/>
        </authorList>
    </citation>
    <scope>IDENTIFICATION</scope>
</reference>
<organism evidence="1 2">
    <name type="scientific">Athene cunicularia</name>
    <name type="common">Burrowing owl</name>
    <name type="synonym">Speotyto cunicularia</name>
    <dbReference type="NCBI Taxonomy" id="194338"/>
    <lineage>
        <taxon>Eukaryota</taxon>
        <taxon>Metazoa</taxon>
        <taxon>Chordata</taxon>
        <taxon>Craniata</taxon>
        <taxon>Vertebrata</taxon>
        <taxon>Euteleostomi</taxon>
        <taxon>Archelosauria</taxon>
        <taxon>Archosauria</taxon>
        <taxon>Dinosauria</taxon>
        <taxon>Saurischia</taxon>
        <taxon>Theropoda</taxon>
        <taxon>Coelurosauria</taxon>
        <taxon>Aves</taxon>
        <taxon>Neognathae</taxon>
        <taxon>Neoaves</taxon>
        <taxon>Telluraves</taxon>
        <taxon>Strigiformes</taxon>
        <taxon>Strigidae</taxon>
        <taxon>Athene</taxon>
    </lineage>
</organism>
<proteinExistence type="predicted"/>
<name>A0A663LP13_ATHCN</name>
<accession>A0A663LP13</accession>